<accession>A0ABX6EYS8</accession>
<dbReference type="PANTHER" id="PTHR47965">
    <property type="entry name" value="ASPARTYL PROTEASE-RELATED"/>
    <property type="match status" value="1"/>
</dbReference>
<dbReference type="InterPro" id="IPR021109">
    <property type="entry name" value="Peptidase_aspartic_dom_sf"/>
</dbReference>
<dbReference type="InterPro" id="IPR001461">
    <property type="entry name" value="Aspartic_peptidase_A1"/>
</dbReference>
<name>A0ABX6EYS8_KLUMA</name>
<gene>
    <name evidence="5" type="primary">YPS7</name>
    <name evidence="5" type="ORF">FIM1_2719</name>
</gene>
<dbReference type="PROSITE" id="PS51767">
    <property type="entry name" value="PEPTIDASE_A1"/>
    <property type="match status" value="1"/>
</dbReference>
<dbReference type="Proteomes" id="UP000422736">
    <property type="component" value="Chromosome 4"/>
</dbReference>
<keyword evidence="3" id="KW-0732">Signal</keyword>
<reference evidence="5 6" key="1">
    <citation type="submission" date="2016-03" db="EMBL/GenBank/DDBJ databases">
        <title>How can Kluyveromyces marxianus grow so fast - potential evolutionary course in Saccharomyces Complex revealed by comparative genomics.</title>
        <authorList>
            <person name="Mo W."/>
            <person name="Lu W."/>
            <person name="Yang X."/>
            <person name="Qi J."/>
            <person name="Lv H."/>
        </authorList>
    </citation>
    <scope>NUCLEOTIDE SEQUENCE [LARGE SCALE GENOMIC DNA]</scope>
    <source>
        <strain evidence="5 6">FIM1</strain>
    </source>
</reference>
<evidence type="ECO:0000259" key="4">
    <source>
        <dbReference type="PROSITE" id="PS51767"/>
    </source>
</evidence>
<dbReference type="Pfam" id="PF00026">
    <property type="entry name" value="Asp"/>
    <property type="match status" value="1"/>
</dbReference>
<protein>
    <submittedName>
        <fullName evidence="5">Aspartic proteinase yapsin-7</fullName>
    </submittedName>
</protein>
<keyword evidence="6" id="KW-1185">Reference proteome</keyword>
<dbReference type="Gene3D" id="2.40.70.10">
    <property type="entry name" value="Acid Proteases"/>
    <property type="match status" value="2"/>
</dbReference>
<evidence type="ECO:0000256" key="3">
    <source>
        <dbReference type="SAM" id="SignalP"/>
    </source>
</evidence>
<evidence type="ECO:0000256" key="1">
    <source>
        <dbReference type="ARBA" id="ARBA00007447"/>
    </source>
</evidence>
<feature type="chain" id="PRO_5047348526" evidence="3">
    <location>
        <begin position="20"/>
        <end position="562"/>
    </location>
</feature>
<comment type="similarity">
    <text evidence="1">Belongs to the peptidase A1 family.</text>
</comment>
<dbReference type="PANTHER" id="PTHR47965:SF105">
    <property type="entry name" value="ASPARTIC PROTEINASE YAPSIN-7"/>
    <property type="match status" value="1"/>
</dbReference>
<dbReference type="SUPFAM" id="SSF50630">
    <property type="entry name" value="Acid proteases"/>
    <property type="match status" value="1"/>
</dbReference>
<sequence length="562" mass="62025">MIKILLSLVFLLLAQLVHSNKDETPHIIVGRDYSGLYYVNTTFGTPGQEQQLRVDMSQPYTWVVSGEIYPQCNKLNSGCLTGSLYYPLESTTSHEEDNGEYVRLQFLDLISINGTKYNDNMNFTNAVIESNGSTYEKNNTMWNEQDGWLSINKTSFIVANETGSLVQGSLGLAGPINDPASDPQSSLNFDESYYFLSHLKNDGVIESSSYSLWVNNDTDDDINQLLTNDNIGRLLLGAVDPKYYEGELVSFQAIPFKDEQSGFLSYGYPIVPMSKISITNNNNEALNLTDSNFLQPVFLHSRYLYSYLPLSVIIQVAIQTNAVYVQSLDRWLVACEIGDLGSNIEFEFGNLTIGVPTVDFLGATNNVNTNSSLHFTNGKEACYLKMYPNYATSFSVLGKSFIKNAYIVHDIESGQIAMAQAAFPSNVEKASNSSAAKKIQSSTIPYAITNNVTHQLTMSNSLAKVSSDLLDKYTATIRSDGEIFTGRSFYDTSRTSTIESHTPTSTAEEQTSTKQNSKTGTSTAAASRTKPVLTTFSQKDDNPWLFPLAFALVGLFGLSLSL</sequence>
<dbReference type="CDD" id="cd05471">
    <property type="entry name" value="pepsin_like"/>
    <property type="match status" value="1"/>
</dbReference>
<evidence type="ECO:0000313" key="6">
    <source>
        <dbReference type="Proteomes" id="UP000422736"/>
    </source>
</evidence>
<feature type="region of interest" description="Disordered" evidence="2">
    <location>
        <begin position="494"/>
        <end position="528"/>
    </location>
</feature>
<dbReference type="InterPro" id="IPR034164">
    <property type="entry name" value="Pepsin-like_dom"/>
</dbReference>
<dbReference type="PRINTS" id="PR00792">
    <property type="entry name" value="PEPSIN"/>
</dbReference>
<feature type="domain" description="Peptidase A1" evidence="4">
    <location>
        <begin position="37"/>
        <end position="419"/>
    </location>
</feature>
<evidence type="ECO:0000256" key="2">
    <source>
        <dbReference type="SAM" id="MobiDB-lite"/>
    </source>
</evidence>
<feature type="signal peptide" evidence="3">
    <location>
        <begin position="1"/>
        <end position="19"/>
    </location>
</feature>
<organism evidence="5 6">
    <name type="scientific">Kluyveromyces marxianus</name>
    <name type="common">Yeast</name>
    <name type="synonym">Candida kefyr</name>
    <dbReference type="NCBI Taxonomy" id="4911"/>
    <lineage>
        <taxon>Eukaryota</taxon>
        <taxon>Fungi</taxon>
        <taxon>Dikarya</taxon>
        <taxon>Ascomycota</taxon>
        <taxon>Saccharomycotina</taxon>
        <taxon>Saccharomycetes</taxon>
        <taxon>Saccharomycetales</taxon>
        <taxon>Saccharomycetaceae</taxon>
        <taxon>Kluyveromyces</taxon>
    </lineage>
</organism>
<evidence type="ECO:0000313" key="5">
    <source>
        <dbReference type="EMBL" id="QGN16019.1"/>
    </source>
</evidence>
<proteinExistence type="inferred from homology"/>
<dbReference type="EMBL" id="CP015057">
    <property type="protein sequence ID" value="QGN16019.1"/>
    <property type="molecule type" value="Genomic_DNA"/>
</dbReference>
<dbReference type="InterPro" id="IPR033121">
    <property type="entry name" value="PEPTIDASE_A1"/>
</dbReference>